<organism evidence="2 3">
    <name type="scientific">Pleurodeles waltl</name>
    <name type="common">Iberian ribbed newt</name>
    <dbReference type="NCBI Taxonomy" id="8319"/>
    <lineage>
        <taxon>Eukaryota</taxon>
        <taxon>Metazoa</taxon>
        <taxon>Chordata</taxon>
        <taxon>Craniata</taxon>
        <taxon>Vertebrata</taxon>
        <taxon>Euteleostomi</taxon>
        <taxon>Amphibia</taxon>
        <taxon>Batrachia</taxon>
        <taxon>Caudata</taxon>
        <taxon>Salamandroidea</taxon>
        <taxon>Salamandridae</taxon>
        <taxon>Pleurodelinae</taxon>
        <taxon>Pleurodeles</taxon>
    </lineage>
</organism>
<comment type="caution">
    <text evidence="2">The sequence shown here is derived from an EMBL/GenBank/DDBJ whole genome shotgun (WGS) entry which is preliminary data.</text>
</comment>
<sequence length="121" mass="13060">MSPASESRGRGQHQLEVGLATSGSLPSAPTADQAQREKTTIRHRSPPTGPQAHLQVRPALRGRRKRYCSPPRSPTRPSSAPASPLRPDRVSQADRPPHSPPGTLITTRHLESLQKQPASST</sequence>
<reference evidence="2" key="1">
    <citation type="journal article" date="2022" name="bioRxiv">
        <title>Sequencing and chromosome-scale assembly of the giantPleurodeles waltlgenome.</title>
        <authorList>
            <person name="Brown T."/>
            <person name="Elewa A."/>
            <person name="Iarovenko S."/>
            <person name="Subramanian E."/>
            <person name="Araus A.J."/>
            <person name="Petzold A."/>
            <person name="Susuki M."/>
            <person name="Suzuki K.-i.T."/>
            <person name="Hayashi T."/>
            <person name="Toyoda A."/>
            <person name="Oliveira C."/>
            <person name="Osipova E."/>
            <person name="Leigh N.D."/>
            <person name="Simon A."/>
            <person name="Yun M.H."/>
        </authorList>
    </citation>
    <scope>NUCLEOTIDE SEQUENCE</scope>
    <source>
        <strain evidence="2">20211129_DDA</strain>
        <tissue evidence="2">Liver</tissue>
    </source>
</reference>
<dbReference type="EMBL" id="JANPWB010000006">
    <property type="protein sequence ID" value="KAJ1182355.1"/>
    <property type="molecule type" value="Genomic_DNA"/>
</dbReference>
<evidence type="ECO:0000313" key="2">
    <source>
        <dbReference type="EMBL" id="KAJ1182355.1"/>
    </source>
</evidence>
<gene>
    <name evidence="2" type="ORF">NDU88_007547</name>
</gene>
<evidence type="ECO:0000256" key="1">
    <source>
        <dbReference type="SAM" id="MobiDB-lite"/>
    </source>
</evidence>
<feature type="compositionally biased region" description="Low complexity" evidence="1">
    <location>
        <begin position="75"/>
        <end position="85"/>
    </location>
</feature>
<feature type="region of interest" description="Disordered" evidence="1">
    <location>
        <begin position="1"/>
        <end position="121"/>
    </location>
</feature>
<feature type="compositionally biased region" description="Polar residues" evidence="1">
    <location>
        <begin position="21"/>
        <end position="33"/>
    </location>
</feature>
<dbReference type="Proteomes" id="UP001066276">
    <property type="component" value="Chromosome 3_2"/>
</dbReference>
<keyword evidence="3" id="KW-1185">Reference proteome</keyword>
<feature type="compositionally biased region" description="Basic and acidic residues" evidence="1">
    <location>
        <begin position="86"/>
        <end position="97"/>
    </location>
</feature>
<proteinExistence type="predicted"/>
<accession>A0AAV7U1J9</accession>
<evidence type="ECO:0000313" key="3">
    <source>
        <dbReference type="Proteomes" id="UP001066276"/>
    </source>
</evidence>
<protein>
    <submittedName>
        <fullName evidence="2">Uncharacterized protein</fullName>
    </submittedName>
</protein>
<dbReference type="AlphaFoldDB" id="A0AAV7U1J9"/>
<name>A0AAV7U1J9_PLEWA</name>